<accession>A0ACC2PH04</accession>
<gene>
    <name evidence="1" type="ORF">QAD02_017651</name>
</gene>
<reference evidence="1" key="1">
    <citation type="submission" date="2023-04" db="EMBL/GenBank/DDBJ databases">
        <title>A chromosome-level genome assembly of the parasitoid wasp Eretmocerus hayati.</title>
        <authorList>
            <person name="Zhong Y."/>
            <person name="Liu S."/>
            <person name="Liu Y."/>
        </authorList>
    </citation>
    <scope>NUCLEOTIDE SEQUENCE</scope>
    <source>
        <strain evidence="1">ZJU_SS_LIU_2023</strain>
    </source>
</reference>
<proteinExistence type="predicted"/>
<dbReference type="Proteomes" id="UP001239111">
    <property type="component" value="Chromosome 1"/>
</dbReference>
<dbReference type="EMBL" id="CM056741">
    <property type="protein sequence ID" value="KAJ8681859.1"/>
    <property type="molecule type" value="Genomic_DNA"/>
</dbReference>
<sequence>MVFLVAKNTTTCRQLVSLSRLLLLPQQEKSLSTVTQQQLKQISQDDKDEPEAVLRYLDGKDNGIAVLGLRRPTARNALGKRLLKELYDALDNLQKDDKVRALIVRSLVPGVFCSGADLKERARMEPTEVAGHVDKLRELMRRFAEAKPPVIAALDGLALGGGLELALASDIRTASEEAKMGLVETKLAIIPGAGGTQRLPRIIGEAKAKELIFTARTVDGLEAHKIGLVNSVVPQNKQGDAAYQRALHIAREILPNGPIAVRLAKEAIAKGIEAPIGDGYEIEKQCYAQLLNTEDRIEGLAAFAAKRVPVYRGL</sequence>
<keyword evidence="2" id="KW-1185">Reference proteome</keyword>
<protein>
    <submittedName>
        <fullName evidence="1">Uncharacterized protein</fullName>
    </submittedName>
</protein>
<organism evidence="1 2">
    <name type="scientific">Eretmocerus hayati</name>
    <dbReference type="NCBI Taxonomy" id="131215"/>
    <lineage>
        <taxon>Eukaryota</taxon>
        <taxon>Metazoa</taxon>
        <taxon>Ecdysozoa</taxon>
        <taxon>Arthropoda</taxon>
        <taxon>Hexapoda</taxon>
        <taxon>Insecta</taxon>
        <taxon>Pterygota</taxon>
        <taxon>Neoptera</taxon>
        <taxon>Endopterygota</taxon>
        <taxon>Hymenoptera</taxon>
        <taxon>Apocrita</taxon>
        <taxon>Proctotrupomorpha</taxon>
        <taxon>Chalcidoidea</taxon>
        <taxon>Aphelinidae</taxon>
        <taxon>Aphelininae</taxon>
        <taxon>Eretmocerus</taxon>
    </lineage>
</organism>
<name>A0ACC2PH04_9HYME</name>
<evidence type="ECO:0000313" key="2">
    <source>
        <dbReference type="Proteomes" id="UP001239111"/>
    </source>
</evidence>
<comment type="caution">
    <text evidence="1">The sequence shown here is derived from an EMBL/GenBank/DDBJ whole genome shotgun (WGS) entry which is preliminary data.</text>
</comment>
<evidence type="ECO:0000313" key="1">
    <source>
        <dbReference type="EMBL" id="KAJ8681859.1"/>
    </source>
</evidence>